<dbReference type="RefSeq" id="WP_343066879.1">
    <property type="nucleotide sequence ID" value="NZ_JACIIZ010000003.1"/>
</dbReference>
<evidence type="ECO:0000313" key="2">
    <source>
        <dbReference type="EMBL" id="MBB6250947.1"/>
    </source>
</evidence>
<dbReference type="EMBL" id="JACIIZ010000003">
    <property type="protein sequence ID" value="MBB6250947.1"/>
    <property type="molecule type" value="Genomic_DNA"/>
</dbReference>
<evidence type="ECO:0000259" key="1">
    <source>
        <dbReference type="Pfam" id="PF07484"/>
    </source>
</evidence>
<reference evidence="2 3" key="1">
    <citation type="submission" date="2020-08" db="EMBL/GenBank/DDBJ databases">
        <title>Genomic Encyclopedia of Type Strains, Phase IV (KMG-IV): sequencing the most valuable type-strain genomes for metagenomic binning, comparative biology and taxonomic classification.</title>
        <authorList>
            <person name="Goeker M."/>
        </authorList>
    </citation>
    <scope>NUCLEOTIDE SEQUENCE [LARGE SCALE GENOMIC DNA]</scope>
    <source>
        <strain evidence="2 3">DSM 22198</strain>
    </source>
</reference>
<dbReference type="AlphaFoldDB" id="A0A7X0EBQ8"/>
<dbReference type="Proteomes" id="UP000539175">
    <property type="component" value="Unassembled WGS sequence"/>
</dbReference>
<dbReference type="SUPFAM" id="SSF88874">
    <property type="entry name" value="Receptor-binding domain of short tail fibre protein gp12"/>
    <property type="match status" value="1"/>
</dbReference>
<comment type="caution">
    <text evidence="2">The sequence shown here is derived from an EMBL/GenBank/DDBJ whole genome shotgun (WGS) entry which is preliminary data.</text>
</comment>
<dbReference type="Gene3D" id="3.90.1340.10">
    <property type="entry name" value="Phage tail collar domain"/>
    <property type="match status" value="1"/>
</dbReference>
<protein>
    <recommendedName>
        <fullName evidence="1">Phage tail collar domain-containing protein</fullName>
    </recommendedName>
</protein>
<dbReference type="InterPro" id="IPR011083">
    <property type="entry name" value="Phage_tail_collar_dom"/>
</dbReference>
<name>A0A7X0EBQ8_9PROT</name>
<proteinExistence type="predicted"/>
<keyword evidence="3" id="KW-1185">Reference proteome</keyword>
<feature type="domain" description="Phage tail collar" evidence="1">
    <location>
        <begin position="35"/>
        <end position="89"/>
    </location>
</feature>
<dbReference type="Pfam" id="PF07484">
    <property type="entry name" value="Collar"/>
    <property type="match status" value="1"/>
</dbReference>
<dbReference type="InterPro" id="IPR037053">
    <property type="entry name" value="Phage_tail_collar_dom_sf"/>
</dbReference>
<sequence length="133" mass="14007">MALTYAIAAEGNFPMAIDDSSQGGVAFFEPEAFLGEIRMFAGDFPPRGWRFCHGQRLNVQEHQALFFLLSTRFGGDGTTFALPDLRGRVAIGADGPVGATAAVDVGRGGGAPMVGIGVNHIICMEGEFPMVAD</sequence>
<gene>
    <name evidence="2" type="ORF">FHS74_001492</name>
</gene>
<evidence type="ECO:0000313" key="3">
    <source>
        <dbReference type="Proteomes" id="UP000539175"/>
    </source>
</evidence>
<organism evidence="2 3">
    <name type="scientific">Nitrospirillum iridis</name>
    <dbReference type="NCBI Taxonomy" id="765888"/>
    <lineage>
        <taxon>Bacteria</taxon>
        <taxon>Pseudomonadati</taxon>
        <taxon>Pseudomonadota</taxon>
        <taxon>Alphaproteobacteria</taxon>
        <taxon>Rhodospirillales</taxon>
        <taxon>Azospirillaceae</taxon>
        <taxon>Nitrospirillum</taxon>
    </lineage>
</organism>
<accession>A0A7X0EBQ8</accession>